<protein>
    <submittedName>
        <fullName evidence="3">M42 glutamyl aminopeptidase</fullName>
    </submittedName>
</protein>
<evidence type="ECO:0000313" key="4">
    <source>
        <dbReference type="Proteomes" id="UP000198752"/>
    </source>
</evidence>
<dbReference type="Pfam" id="PF05343">
    <property type="entry name" value="Peptidase_M42"/>
    <property type="match status" value="1"/>
</dbReference>
<evidence type="ECO:0000313" key="3">
    <source>
        <dbReference type="EMBL" id="SFG80018.1"/>
    </source>
</evidence>
<proteinExistence type="predicted"/>
<keyword evidence="4" id="KW-1185">Reference proteome</keyword>
<name>A0A1I2USK3_9BACL</name>
<dbReference type="InterPro" id="IPR008007">
    <property type="entry name" value="Peptidase_M42"/>
</dbReference>
<dbReference type="Proteomes" id="UP000198752">
    <property type="component" value="Unassembled WGS sequence"/>
</dbReference>
<dbReference type="GO" id="GO:0046872">
    <property type="term" value="F:metal ion binding"/>
    <property type="evidence" value="ECO:0007669"/>
    <property type="project" value="UniProtKB-KW"/>
</dbReference>
<dbReference type="EMBL" id="FOOY01000022">
    <property type="protein sequence ID" value="SFG80018.1"/>
    <property type="molecule type" value="Genomic_DNA"/>
</dbReference>
<evidence type="ECO:0000256" key="2">
    <source>
        <dbReference type="ARBA" id="ARBA00022801"/>
    </source>
</evidence>
<keyword evidence="3" id="KW-0645">Protease</keyword>
<keyword evidence="1" id="KW-0479">Metal-binding</keyword>
<evidence type="ECO:0000256" key="1">
    <source>
        <dbReference type="ARBA" id="ARBA00022723"/>
    </source>
</evidence>
<dbReference type="AlphaFoldDB" id="A0A1I2USK3"/>
<reference evidence="4" key="1">
    <citation type="submission" date="2016-10" db="EMBL/GenBank/DDBJ databases">
        <authorList>
            <person name="Varghese N."/>
            <person name="Submissions S."/>
        </authorList>
    </citation>
    <scope>NUCLEOTIDE SEQUENCE [LARGE SCALE GENOMIC DNA]</scope>
    <source>
        <strain evidence="4">ATCC 700379</strain>
    </source>
</reference>
<dbReference type="SUPFAM" id="SSF53187">
    <property type="entry name" value="Zn-dependent exopeptidases"/>
    <property type="match status" value="1"/>
</dbReference>
<gene>
    <name evidence="3" type="ORF">SAMN02982927_02825</name>
</gene>
<dbReference type="PANTHER" id="PTHR32481">
    <property type="entry name" value="AMINOPEPTIDASE"/>
    <property type="match status" value="1"/>
</dbReference>
<keyword evidence="2" id="KW-0378">Hydrolase</keyword>
<dbReference type="Gene3D" id="3.40.630.10">
    <property type="entry name" value="Zn peptidases"/>
    <property type="match status" value="1"/>
</dbReference>
<accession>A0A1I2USK3</accession>
<organism evidence="3 4">
    <name type="scientific">Sporolactobacillus nakayamae</name>
    <dbReference type="NCBI Taxonomy" id="269670"/>
    <lineage>
        <taxon>Bacteria</taxon>
        <taxon>Bacillati</taxon>
        <taxon>Bacillota</taxon>
        <taxon>Bacilli</taxon>
        <taxon>Bacillales</taxon>
        <taxon>Sporolactobacillaceae</taxon>
        <taxon>Sporolactobacillus</taxon>
    </lineage>
</organism>
<keyword evidence="3" id="KW-0031">Aminopeptidase</keyword>
<sequence length="96" mass="10401">MRDLDTSIIVNPRFQKYCLDTAKQAGIKAQRAVRTGGGNDGAVINLYQGAPTVVVGIPVCYAHTPYCYVAFEDYVSTLNLVTKILKSLDTDVIGGF</sequence>
<dbReference type="PANTHER" id="PTHR32481:SF0">
    <property type="entry name" value="AMINOPEPTIDASE YPDE-RELATED"/>
    <property type="match status" value="1"/>
</dbReference>
<dbReference type="GO" id="GO:0004177">
    <property type="term" value="F:aminopeptidase activity"/>
    <property type="evidence" value="ECO:0007669"/>
    <property type="project" value="UniProtKB-KW"/>
</dbReference>
<dbReference type="InterPro" id="IPR051464">
    <property type="entry name" value="Peptidase_M42_aminopept"/>
</dbReference>